<protein>
    <submittedName>
        <fullName evidence="1">Uncharacterized protein</fullName>
    </submittedName>
</protein>
<accession>A0A4C1TAF8</accession>
<dbReference type="AlphaFoldDB" id="A0A4C1TAF8"/>
<dbReference type="Proteomes" id="UP000299102">
    <property type="component" value="Unassembled WGS sequence"/>
</dbReference>
<comment type="caution">
    <text evidence="1">The sequence shown here is derived from an EMBL/GenBank/DDBJ whole genome shotgun (WGS) entry which is preliminary data.</text>
</comment>
<gene>
    <name evidence="1" type="ORF">EVAR_87401_1</name>
</gene>
<organism evidence="1 2">
    <name type="scientific">Eumeta variegata</name>
    <name type="common">Bagworm moth</name>
    <name type="synonym">Eumeta japonica</name>
    <dbReference type="NCBI Taxonomy" id="151549"/>
    <lineage>
        <taxon>Eukaryota</taxon>
        <taxon>Metazoa</taxon>
        <taxon>Ecdysozoa</taxon>
        <taxon>Arthropoda</taxon>
        <taxon>Hexapoda</taxon>
        <taxon>Insecta</taxon>
        <taxon>Pterygota</taxon>
        <taxon>Neoptera</taxon>
        <taxon>Endopterygota</taxon>
        <taxon>Lepidoptera</taxon>
        <taxon>Glossata</taxon>
        <taxon>Ditrysia</taxon>
        <taxon>Tineoidea</taxon>
        <taxon>Psychidae</taxon>
        <taxon>Oiketicinae</taxon>
        <taxon>Eumeta</taxon>
    </lineage>
</organism>
<reference evidence="1 2" key="1">
    <citation type="journal article" date="2019" name="Commun. Biol.">
        <title>The bagworm genome reveals a unique fibroin gene that provides high tensile strength.</title>
        <authorList>
            <person name="Kono N."/>
            <person name="Nakamura H."/>
            <person name="Ohtoshi R."/>
            <person name="Tomita M."/>
            <person name="Numata K."/>
            <person name="Arakawa K."/>
        </authorList>
    </citation>
    <scope>NUCLEOTIDE SEQUENCE [LARGE SCALE GENOMIC DNA]</scope>
</reference>
<name>A0A4C1TAF8_EUMVA</name>
<keyword evidence="2" id="KW-1185">Reference proteome</keyword>
<evidence type="ECO:0000313" key="2">
    <source>
        <dbReference type="Proteomes" id="UP000299102"/>
    </source>
</evidence>
<proteinExistence type="predicted"/>
<evidence type="ECO:0000313" key="1">
    <source>
        <dbReference type="EMBL" id="GBP11489.1"/>
    </source>
</evidence>
<dbReference type="EMBL" id="BGZK01004896">
    <property type="protein sequence ID" value="GBP11489.1"/>
    <property type="molecule type" value="Genomic_DNA"/>
</dbReference>
<sequence length="140" mass="15780">MCTKVKQLLLDYHKLVFVSCVGIQPPWRAHPPRPIAFIPRGLVNKIQRGIGESFPALLFIASAHRRREPSADGPYRWSSQCMWKMTLHHLVLCDSLIVVMPLDVVPNTAGLNVTLQQQPVLHDIKTPKRLSKLGCPDNTL</sequence>